<name>W9RZM8_9ROSA</name>
<dbReference type="AlphaFoldDB" id="W9RZM8"/>
<dbReference type="EMBL" id="KE345322">
    <property type="protein sequence ID" value="EXC01168.1"/>
    <property type="molecule type" value="Genomic_DNA"/>
</dbReference>
<gene>
    <name evidence="2" type="ORF">L484_025545</name>
</gene>
<organism evidence="2 3">
    <name type="scientific">Morus notabilis</name>
    <dbReference type="NCBI Taxonomy" id="981085"/>
    <lineage>
        <taxon>Eukaryota</taxon>
        <taxon>Viridiplantae</taxon>
        <taxon>Streptophyta</taxon>
        <taxon>Embryophyta</taxon>
        <taxon>Tracheophyta</taxon>
        <taxon>Spermatophyta</taxon>
        <taxon>Magnoliopsida</taxon>
        <taxon>eudicotyledons</taxon>
        <taxon>Gunneridae</taxon>
        <taxon>Pentapetalae</taxon>
        <taxon>rosids</taxon>
        <taxon>fabids</taxon>
        <taxon>Rosales</taxon>
        <taxon>Moraceae</taxon>
        <taxon>Moreae</taxon>
        <taxon>Morus</taxon>
    </lineage>
</organism>
<reference evidence="3" key="1">
    <citation type="submission" date="2013-01" db="EMBL/GenBank/DDBJ databases">
        <title>Draft Genome Sequence of a Mulberry Tree, Morus notabilis C.K. Schneid.</title>
        <authorList>
            <person name="He N."/>
            <person name="Zhao S."/>
        </authorList>
    </citation>
    <scope>NUCLEOTIDE SEQUENCE</scope>
</reference>
<dbReference type="Proteomes" id="UP000030645">
    <property type="component" value="Unassembled WGS sequence"/>
</dbReference>
<evidence type="ECO:0000313" key="2">
    <source>
        <dbReference type="EMBL" id="EXC01168.1"/>
    </source>
</evidence>
<dbReference type="InterPro" id="IPR057458">
    <property type="entry name" value="GRDP_C2"/>
</dbReference>
<proteinExistence type="predicted"/>
<accession>W9RZM8</accession>
<evidence type="ECO:0000313" key="3">
    <source>
        <dbReference type="Proteomes" id="UP000030645"/>
    </source>
</evidence>
<keyword evidence="3" id="KW-1185">Reference proteome</keyword>
<dbReference type="Pfam" id="PF25334">
    <property type="entry name" value="C2_GRDP"/>
    <property type="match status" value="1"/>
</dbReference>
<protein>
    <recommendedName>
        <fullName evidence="1">GRDP C2 domain-containing protein</fullName>
    </recommendedName>
</protein>
<feature type="domain" description="GRDP C2" evidence="1">
    <location>
        <begin position="43"/>
        <end position="81"/>
    </location>
</feature>
<sequence length="84" mass="9220">MYRGTASVPPPLGVDLKRFAAIIGHRGEGRARWVLESDSSPEKKASGVMLEIVAVIDIPTGDKGSFFVSSRKKQPDMFFTPREV</sequence>
<evidence type="ECO:0000259" key="1">
    <source>
        <dbReference type="Pfam" id="PF25334"/>
    </source>
</evidence>